<feature type="region of interest" description="Disordered" evidence="1">
    <location>
        <begin position="1"/>
        <end position="20"/>
    </location>
</feature>
<evidence type="ECO:0000256" key="1">
    <source>
        <dbReference type="SAM" id="MobiDB-lite"/>
    </source>
</evidence>
<dbReference type="EMBL" id="MU003780">
    <property type="protein sequence ID" value="KAF2722809.1"/>
    <property type="molecule type" value="Genomic_DNA"/>
</dbReference>
<comment type="caution">
    <text evidence="2">The sequence shown here is derived from an EMBL/GenBank/DDBJ whole genome shotgun (WGS) entry which is preliminary data.</text>
</comment>
<reference evidence="2" key="1">
    <citation type="journal article" date="2020" name="Stud. Mycol.">
        <title>101 Dothideomycetes genomes: a test case for predicting lifestyles and emergence of pathogens.</title>
        <authorList>
            <person name="Haridas S."/>
            <person name="Albert R."/>
            <person name="Binder M."/>
            <person name="Bloem J."/>
            <person name="Labutti K."/>
            <person name="Salamov A."/>
            <person name="Andreopoulos B."/>
            <person name="Baker S."/>
            <person name="Barry K."/>
            <person name="Bills G."/>
            <person name="Bluhm B."/>
            <person name="Cannon C."/>
            <person name="Castanera R."/>
            <person name="Culley D."/>
            <person name="Daum C."/>
            <person name="Ezra D."/>
            <person name="Gonzalez J."/>
            <person name="Henrissat B."/>
            <person name="Kuo A."/>
            <person name="Liang C."/>
            <person name="Lipzen A."/>
            <person name="Lutzoni F."/>
            <person name="Magnuson J."/>
            <person name="Mondo S."/>
            <person name="Nolan M."/>
            <person name="Ohm R."/>
            <person name="Pangilinan J."/>
            <person name="Park H.-J."/>
            <person name="Ramirez L."/>
            <person name="Alfaro M."/>
            <person name="Sun H."/>
            <person name="Tritt A."/>
            <person name="Yoshinaga Y."/>
            <person name="Zwiers L.-H."/>
            <person name="Turgeon B."/>
            <person name="Goodwin S."/>
            <person name="Spatafora J."/>
            <person name="Crous P."/>
            <person name="Grigoriev I."/>
        </authorList>
    </citation>
    <scope>NUCLEOTIDE SEQUENCE</scope>
    <source>
        <strain evidence="2">CBS 116435</strain>
    </source>
</reference>
<dbReference type="AlphaFoldDB" id="A0A9P4QDG6"/>
<name>A0A9P4QDG6_9PEZI</name>
<feature type="compositionally biased region" description="Polar residues" evidence="1">
    <location>
        <begin position="10"/>
        <end position="20"/>
    </location>
</feature>
<evidence type="ECO:0000313" key="2">
    <source>
        <dbReference type="EMBL" id="KAF2722809.1"/>
    </source>
</evidence>
<sequence>MMMMNESRLPRQTSFTPPSLSPSQGFNIIRAAEFNCKWPSTLPSFPPPFQAAYWRWIARPTLCRAHRACRRRSGGELSFLEVRDRVCVPVSGIPSRANVASFLACSIPLTPAPWPNSGEHVTMDSQLRWPSRATCPVFEQVCVLGYVNCGYGRQAFLDLLALMLMLLLLLQHPAVRILTLCYLATCCKGPFLHPIPPPLHPSIPPSPYAVPQPSSYMGHWTAAAAAVAAAAKMGPSMFTYCLIGSPTGEVQEG</sequence>
<keyword evidence="3" id="KW-1185">Reference proteome</keyword>
<evidence type="ECO:0000313" key="3">
    <source>
        <dbReference type="Proteomes" id="UP000799441"/>
    </source>
</evidence>
<gene>
    <name evidence="2" type="ORF">K431DRAFT_39397</name>
</gene>
<accession>A0A9P4QDG6</accession>
<dbReference type="Proteomes" id="UP000799441">
    <property type="component" value="Unassembled WGS sequence"/>
</dbReference>
<protein>
    <submittedName>
        <fullName evidence="2">Uncharacterized protein</fullName>
    </submittedName>
</protein>
<organism evidence="2 3">
    <name type="scientific">Polychaeton citri CBS 116435</name>
    <dbReference type="NCBI Taxonomy" id="1314669"/>
    <lineage>
        <taxon>Eukaryota</taxon>
        <taxon>Fungi</taxon>
        <taxon>Dikarya</taxon>
        <taxon>Ascomycota</taxon>
        <taxon>Pezizomycotina</taxon>
        <taxon>Dothideomycetes</taxon>
        <taxon>Dothideomycetidae</taxon>
        <taxon>Capnodiales</taxon>
        <taxon>Capnodiaceae</taxon>
        <taxon>Polychaeton</taxon>
    </lineage>
</organism>
<proteinExistence type="predicted"/>